<proteinExistence type="predicted"/>
<dbReference type="Proteomes" id="UP000006643">
    <property type="component" value="Unassembled WGS sequence"/>
</dbReference>
<dbReference type="KEGG" id="pif:PITG_02324"/>
<dbReference type="AlphaFoldDB" id="D0MW14"/>
<dbReference type="VEuPathDB" id="FungiDB:PITG_02324"/>
<protein>
    <submittedName>
        <fullName evidence="1">Uncharacterized protein</fullName>
    </submittedName>
</protein>
<dbReference type="EMBL" id="DS028120">
    <property type="protein sequence ID" value="EEY63827.1"/>
    <property type="molecule type" value="Genomic_DNA"/>
</dbReference>
<reference evidence="2" key="1">
    <citation type="journal article" date="2009" name="Nature">
        <title>Genome sequence and analysis of the Irish potato famine pathogen Phytophthora infestans.</title>
        <authorList>
            <consortium name="The Broad Institute Genome Sequencing Platform"/>
            <person name="Haas B.J."/>
            <person name="Kamoun S."/>
            <person name="Zody M.C."/>
            <person name="Jiang R.H."/>
            <person name="Handsaker R.E."/>
            <person name="Cano L.M."/>
            <person name="Grabherr M."/>
            <person name="Kodira C.D."/>
            <person name="Raffaele S."/>
            <person name="Torto-Alalibo T."/>
            <person name="Bozkurt T.O."/>
            <person name="Ah-Fong A.M."/>
            <person name="Alvarado L."/>
            <person name="Anderson V.L."/>
            <person name="Armstrong M.R."/>
            <person name="Avrova A."/>
            <person name="Baxter L."/>
            <person name="Beynon J."/>
            <person name="Boevink P.C."/>
            <person name="Bollmann S.R."/>
            <person name="Bos J.I."/>
            <person name="Bulone V."/>
            <person name="Cai G."/>
            <person name="Cakir C."/>
            <person name="Carrington J.C."/>
            <person name="Chawner M."/>
            <person name="Conti L."/>
            <person name="Costanzo S."/>
            <person name="Ewan R."/>
            <person name="Fahlgren N."/>
            <person name="Fischbach M.A."/>
            <person name="Fugelstad J."/>
            <person name="Gilroy E.M."/>
            <person name="Gnerre S."/>
            <person name="Green P.J."/>
            <person name="Grenville-Briggs L.J."/>
            <person name="Griffith J."/>
            <person name="Grunwald N.J."/>
            <person name="Horn K."/>
            <person name="Horner N.R."/>
            <person name="Hu C.H."/>
            <person name="Huitema E."/>
            <person name="Jeong D.H."/>
            <person name="Jones A.M."/>
            <person name="Jones J.D."/>
            <person name="Jones R.W."/>
            <person name="Karlsson E.K."/>
            <person name="Kunjeti S.G."/>
            <person name="Lamour K."/>
            <person name="Liu Z."/>
            <person name="Ma L."/>
            <person name="Maclean D."/>
            <person name="Chibucos M.C."/>
            <person name="McDonald H."/>
            <person name="McWalters J."/>
            <person name="Meijer H.J."/>
            <person name="Morgan W."/>
            <person name="Morris P.F."/>
            <person name="Munro C.A."/>
            <person name="O'Neill K."/>
            <person name="Ospina-Giraldo M."/>
            <person name="Pinzon A."/>
            <person name="Pritchard L."/>
            <person name="Ramsahoye B."/>
            <person name="Ren Q."/>
            <person name="Restrepo S."/>
            <person name="Roy S."/>
            <person name="Sadanandom A."/>
            <person name="Savidor A."/>
            <person name="Schornack S."/>
            <person name="Schwartz D.C."/>
            <person name="Schumann U.D."/>
            <person name="Schwessinger B."/>
            <person name="Seyer L."/>
            <person name="Sharpe T."/>
            <person name="Silvar C."/>
            <person name="Song J."/>
            <person name="Studholme D.J."/>
            <person name="Sykes S."/>
            <person name="Thines M."/>
            <person name="van de Vondervoort P.J."/>
            <person name="Phuntumart V."/>
            <person name="Wawra S."/>
            <person name="Weide R."/>
            <person name="Win J."/>
            <person name="Young C."/>
            <person name="Zhou S."/>
            <person name="Fry W."/>
            <person name="Meyers B.C."/>
            <person name="van West P."/>
            <person name="Ristaino J."/>
            <person name="Govers F."/>
            <person name="Birch P.R."/>
            <person name="Whisson S.C."/>
            <person name="Judelson H.S."/>
            <person name="Nusbaum C."/>
        </authorList>
    </citation>
    <scope>NUCLEOTIDE SEQUENCE [LARGE SCALE GENOMIC DNA]</scope>
    <source>
        <strain evidence="2">T30-4</strain>
    </source>
</reference>
<keyword evidence="2" id="KW-1185">Reference proteome</keyword>
<gene>
    <name evidence="1" type="ORF">PITG_02324</name>
</gene>
<dbReference type="RefSeq" id="XP_002907263.1">
    <property type="nucleotide sequence ID" value="XM_002907217.1"/>
</dbReference>
<dbReference type="InParanoid" id="D0MW14"/>
<accession>D0MW14</accession>
<dbReference type="HOGENOM" id="CLU_2282944_0_0_1"/>
<evidence type="ECO:0000313" key="2">
    <source>
        <dbReference type="Proteomes" id="UP000006643"/>
    </source>
</evidence>
<evidence type="ECO:0000313" key="1">
    <source>
        <dbReference type="EMBL" id="EEY63827.1"/>
    </source>
</evidence>
<dbReference type="GeneID" id="9469783"/>
<organism evidence="1 2">
    <name type="scientific">Phytophthora infestans (strain T30-4)</name>
    <name type="common">Potato late blight agent</name>
    <dbReference type="NCBI Taxonomy" id="403677"/>
    <lineage>
        <taxon>Eukaryota</taxon>
        <taxon>Sar</taxon>
        <taxon>Stramenopiles</taxon>
        <taxon>Oomycota</taxon>
        <taxon>Peronosporomycetes</taxon>
        <taxon>Peronosporales</taxon>
        <taxon>Peronosporaceae</taxon>
        <taxon>Phytophthora</taxon>
    </lineage>
</organism>
<name>D0MW14_PHYIT</name>
<sequence>MAQPSLSPKSVHVRFVIKLPVYKCEILRTTTSTSERSPASSVGVTNVKRGFFMPLYGKEGGSHKRWASVCTDGWQETWYVTSTMLRVHPSGAVTVADASCPP</sequence>